<keyword evidence="4" id="KW-1185">Reference proteome</keyword>
<accession>A0AAD7BPK2</accession>
<gene>
    <name evidence="3" type="ORF">FB45DRAFT_920571</name>
</gene>
<organism evidence="3 4">
    <name type="scientific">Roridomyces roridus</name>
    <dbReference type="NCBI Taxonomy" id="1738132"/>
    <lineage>
        <taxon>Eukaryota</taxon>
        <taxon>Fungi</taxon>
        <taxon>Dikarya</taxon>
        <taxon>Basidiomycota</taxon>
        <taxon>Agaricomycotina</taxon>
        <taxon>Agaricomycetes</taxon>
        <taxon>Agaricomycetidae</taxon>
        <taxon>Agaricales</taxon>
        <taxon>Marasmiineae</taxon>
        <taxon>Mycenaceae</taxon>
        <taxon>Roridomyces</taxon>
    </lineage>
</organism>
<feature type="signal peptide" evidence="2">
    <location>
        <begin position="1"/>
        <end position="21"/>
    </location>
</feature>
<feature type="compositionally biased region" description="Low complexity" evidence="1">
    <location>
        <begin position="163"/>
        <end position="192"/>
    </location>
</feature>
<feature type="region of interest" description="Disordered" evidence="1">
    <location>
        <begin position="163"/>
        <end position="270"/>
    </location>
</feature>
<name>A0AAD7BPK2_9AGAR</name>
<dbReference type="AlphaFoldDB" id="A0AAD7BPK2"/>
<dbReference type="EMBL" id="JARKIF010000011">
    <property type="protein sequence ID" value="KAJ7627059.1"/>
    <property type="molecule type" value="Genomic_DNA"/>
</dbReference>
<evidence type="ECO:0000256" key="2">
    <source>
        <dbReference type="SAM" id="SignalP"/>
    </source>
</evidence>
<feature type="region of interest" description="Disordered" evidence="1">
    <location>
        <begin position="86"/>
        <end position="117"/>
    </location>
</feature>
<comment type="caution">
    <text evidence="3">The sequence shown here is derived from an EMBL/GenBank/DDBJ whole genome shotgun (WGS) entry which is preliminary data.</text>
</comment>
<evidence type="ECO:0000256" key="1">
    <source>
        <dbReference type="SAM" id="MobiDB-lite"/>
    </source>
</evidence>
<keyword evidence="2" id="KW-0732">Signal</keyword>
<evidence type="ECO:0000313" key="4">
    <source>
        <dbReference type="Proteomes" id="UP001221142"/>
    </source>
</evidence>
<protein>
    <submittedName>
        <fullName evidence="3">Uncharacterized protein</fullName>
    </submittedName>
</protein>
<reference evidence="3" key="1">
    <citation type="submission" date="2023-03" db="EMBL/GenBank/DDBJ databases">
        <title>Massive genome expansion in bonnet fungi (Mycena s.s.) driven by repeated elements and novel gene families across ecological guilds.</title>
        <authorList>
            <consortium name="Lawrence Berkeley National Laboratory"/>
            <person name="Harder C.B."/>
            <person name="Miyauchi S."/>
            <person name="Viragh M."/>
            <person name="Kuo A."/>
            <person name="Thoen E."/>
            <person name="Andreopoulos B."/>
            <person name="Lu D."/>
            <person name="Skrede I."/>
            <person name="Drula E."/>
            <person name="Henrissat B."/>
            <person name="Morin E."/>
            <person name="Kohler A."/>
            <person name="Barry K."/>
            <person name="LaButti K."/>
            <person name="Morin E."/>
            <person name="Salamov A."/>
            <person name="Lipzen A."/>
            <person name="Mereny Z."/>
            <person name="Hegedus B."/>
            <person name="Baldrian P."/>
            <person name="Stursova M."/>
            <person name="Weitz H."/>
            <person name="Taylor A."/>
            <person name="Grigoriev I.V."/>
            <person name="Nagy L.G."/>
            <person name="Martin F."/>
            <person name="Kauserud H."/>
        </authorList>
    </citation>
    <scope>NUCLEOTIDE SEQUENCE</scope>
    <source>
        <strain evidence="3">9284</strain>
    </source>
</reference>
<evidence type="ECO:0000313" key="3">
    <source>
        <dbReference type="EMBL" id="KAJ7627059.1"/>
    </source>
</evidence>
<feature type="compositionally biased region" description="Low complexity" evidence="1">
    <location>
        <begin position="212"/>
        <end position="255"/>
    </location>
</feature>
<feature type="chain" id="PRO_5041916111" evidence="2">
    <location>
        <begin position="22"/>
        <end position="323"/>
    </location>
</feature>
<proteinExistence type="predicted"/>
<dbReference type="Proteomes" id="UP001221142">
    <property type="component" value="Unassembled WGS sequence"/>
</dbReference>
<sequence>MLFNFHFRALLVATVITAVVSSPVPAKSKRAINCAPTDKTGSPLTSATADATDEFATCTYKEAGECSYFFANGNFGSGSSDCPAGLPQEAVSDTGSSSASSGSTAASTGNISPNVKCPATDKQGTALTASSDEGNDDFASCTYKGAGECEYFFASGDFSSGSSDCPAGLPQTAETTSTTAVVTPPTQATTSSTPPPPAATTTTSSTPPPPAVTTSSTPQVLSSTTTTSASLSAVAPPPAATSSSSTDTPALTTAAPPAPPATTPDDEASTTDVTITMTFQPSSTPGPLGAAGDGSTNAALGRAQAGTWGAVIMPVVVAVWAML</sequence>
<feature type="compositionally biased region" description="Low complexity" evidence="1">
    <location>
        <begin position="94"/>
        <end position="109"/>
    </location>
</feature>